<organism evidence="2">
    <name type="scientific">Spirodela intermedia</name>
    <name type="common">Intermediate duckweed</name>
    <dbReference type="NCBI Taxonomy" id="51605"/>
    <lineage>
        <taxon>Eukaryota</taxon>
        <taxon>Viridiplantae</taxon>
        <taxon>Streptophyta</taxon>
        <taxon>Embryophyta</taxon>
        <taxon>Tracheophyta</taxon>
        <taxon>Spermatophyta</taxon>
        <taxon>Magnoliopsida</taxon>
        <taxon>Liliopsida</taxon>
        <taxon>Araceae</taxon>
        <taxon>Lemnoideae</taxon>
        <taxon>Spirodela</taxon>
    </lineage>
</organism>
<dbReference type="Proteomes" id="UP001189122">
    <property type="component" value="Unassembled WGS sequence"/>
</dbReference>
<dbReference type="AlphaFoldDB" id="A0A7I8IJM5"/>
<evidence type="ECO:0000313" key="3">
    <source>
        <dbReference type="Proteomes" id="UP001189122"/>
    </source>
</evidence>
<evidence type="ECO:0000313" key="2">
    <source>
        <dbReference type="EMBL" id="CAA2618372.1"/>
    </source>
</evidence>
<protein>
    <submittedName>
        <fullName evidence="2">Uncharacterized protein</fullName>
    </submittedName>
</protein>
<name>A0A7I8IJM5_SPIIN</name>
<keyword evidence="1" id="KW-0472">Membrane</keyword>
<proteinExistence type="predicted"/>
<feature type="transmembrane region" description="Helical" evidence="1">
    <location>
        <begin position="77"/>
        <end position="98"/>
    </location>
</feature>
<gene>
    <name evidence="2" type="ORF">SI7747_04004539</name>
</gene>
<reference evidence="2 3" key="1">
    <citation type="submission" date="2019-12" db="EMBL/GenBank/DDBJ databases">
        <authorList>
            <person name="Scholz U."/>
            <person name="Mascher M."/>
            <person name="Fiebig A."/>
        </authorList>
    </citation>
    <scope>NUCLEOTIDE SEQUENCE</scope>
</reference>
<keyword evidence="1" id="KW-0812">Transmembrane</keyword>
<dbReference type="EMBL" id="CACRZD030000004">
    <property type="protein sequence ID" value="CAA6658089.1"/>
    <property type="molecule type" value="Genomic_DNA"/>
</dbReference>
<dbReference type="EMBL" id="LR743591">
    <property type="protein sequence ID" value="CAA2618372.1"/>
    <property type="molecule type" value="Genomic_DNA"/>
</dbReference>
<accession>A0A7I8IJM5</accession>
<keyword evidence="3" id="KW-1185">Reference proteome</keyword>
<keyword evidence="1" id="KW-1133">Transmembrane helix</keyword>
<sequence length="119" mass="13587">MDRQIISNGCHPVEQKNGDFRSIKWVVELSLAAVTWRSEKMATLRLSSGCHPTKRSWMEVGVCQEASSSSPHNKRRLFIFISLLLLIWTHIYINLCILKELLQLYKKASCPANSSVEVI</sequence>
<evidence type="ECO:0000256" key="1">
    <source>
        <dbReference type="SAM" id="Phobius"/>
    </source>
</evidence>